<evidence type="ECO:0000313" key="6">
    <source>
        <dbReference type="Proteomes" id="UP000523139"/>
    </source>
</evidence>
<dbReference type="GO" id="GO:0016705">
    <property type="term" value="F:oxidoreductase activity, acting on paired donors, with incorporation or reduction of molecular oxygen"/>
    <property type="evidence" value="ECO:0007669"/>
    <property type="project" value="InterPro"/>
</dbReference>
<dbReference type="PANTHER" id="PTHR30011">
    <property type="entry name" value="ALKANESULFONATE MONOOXYGENASE-RELATED"/>
    <property type="match status" value="1"/>
</dbReference>
<sequence>MADTAHPQPWGIAPSDALITQLLTTPGSAAYAQLRDVIDLTSGVIYLGAQRFHPARAAAEQSQTGYLDPLVAAQALLSRLPQATALVSTSPDVEHPYNYARRTASLDHFTQGRIGVVLGSRDHRIDHLGTPGTAWTTQPTGAELTEEFGTVLRKLWNSWPRESILADKDQGRYADSSLIKEIAHSGHYRVAGPLSSFSSVQGEPPLGWHLSLGDSELPHTQQAELLITHGQDVAEPPGQTAEREDLLLAELVDPQQLTTAQSTWSSNTDGFLVAVEDLEQLPAVIAALSGMAEIGEYHQPAACGTLRQRLGLVPRRYDLTEMPRAFASTAQVAGF</sequence>
<comment type="caution">
    <text evidence="5">The sequence shown here is derived from an EMBL/GenBank/DDBJ whole genome shotgun (WGS) entry which is preliminary data.</text>
</comment>
<dbReference type="EMBL" id="JABAHY010000014">
    <property type="protein sequence ID" value="NLS10763.1"/>
    <property type="molecule type" value="Genomic_DNA"/>
</dbReference>
<protein>
    <submittedName>
        <fullName evidence="5">LLM class flavin-dependent oxidoreductase</fullName>
    </submittedName>
</protein>
<keyword evidence="1" id="KW-0285">Flavoprotein</keyword>
<dbReference type="SUPFAM" id="SSF51679">
    <property type="entry name" value="Bacterial luciferase-like"/>
    <property type="match status" value="1"/>
</dbReference>
<dbReference type="InterPro" id="IPR051260">
    <property type="entry name" value="Diverse_substr_monoxygenases"/>
</dbReference>
<dbReference type="InterPro" id="IPR036661">
    <property type="entry name" value="Luciferase-like_sf"/>
</dbReference>
<dbReference type="RefSeq" id="WP_168888249.1">
    <property type="nucleotide sequence ID" value="NZ_JABAHY010000014.1"/>
</dbReference>
<evidence type="ECO:0000256" key="4">
    <source>
        <dbReference type="ARBA" id="ARBA00023033"/>
    </source>
</evidence>
<gene>
    <name evidence="5" type="ORF">HGQ17_12325</name>
</gene>
<evidence type="ECO:0000313" key="5">
    <source>
        <dbReference type="EMBL" id="NLS10763.1"/>
    </source>
</evidence>
<accession>A0A7X8YEF2</accession>
<keyword evidence="3" id="KW-0560">Oxidoreductase</keyword>
<evidence type="ECO:0000256" key="3">
    <source>
        <dbReference type="ARBA" id="ARBA00023002"/>
    </source>
</evidence>
<dbReference type="Proteomes" id="UP000523139">
    <property type="component" value="Unassembled WGS sequence"/>
</dbReference>
<proteinExistence type="predicted"/>
<evidence type="ECO:0000256" key="1">
    <source>
        <dbReference type="ARBA" id="ARBA00022630"/>
    </source>
</evidence>
<organism evidence="5 6">
    <name type="scientific">Nesterenkonia sedimenti</name>
    <dbReference type="NCBI Taxonomy" id="1463632"/>
    <lineage>
        <taxon>Bacteria</taxon>
        <taxon>Bacillati</taxon>
        <taxon>Actinomycetota</taxon>
        <taxon>Actinomycetes</taxon>
        <taxon>Micrococcales</taxon>
        <taxon>Micrococcaceae</taxon>
        <taxon>Nesterenkonia</taxon>
    </lineage>
</organism>
<evidence type="ECO:0000256" key="2">
    <source>
        <dbReference type="ARBA" id="ARBA00022643"/>
    </source>
</evidence>
<keyword evidence="6" id="KW-1185">Reference proteome</keyword>
<reference evidence="5 6" key="1">
    <citation type="submission" date="2020-04" db="EMBL/GenBank/DDBJ databases">
        <title>Nesterenkonia sp. nov., isolated from marine sediment.</title>
        <authorList>
            <person name="Zhang G."/>
        </authorList>
    </citation>
    <scope>NUCLEOTIDE SEQUENCE [LARGE SCALE GENOMIC DNA]</scope>
    <source>
        <strain evidence="5 6">MY13</strain>
    </source>
</reference>
<keyword evidence="2" id="KW-0288">FMN</keyword>
<keyword evidence="4" id="KW-0503">Monooxygenase</keyword>
<dbReference type="PANTHER" id="PTHR30011:SF16">
    <property type="entry name" value="C2H2 FINGER DOMAIN TRANSCRIPTION FACTOR (EUROFUNG)-RELATED"/>
    <property type="match status" value="1"/>
</dbReference>
<name>A0A7X8YEF2_9MICC</name>
<dbReference type="Gene3D" id="3.20.20.30">
    <property type="entry name" value="Luciferase-like domain"/>
    <property type="match status" value="1"/>
</dbReference>
<dbReference type="GO" id="GO:0004497">
    <property type="term" value="F:monooxygenase activity"/>
    <property type="evidence" value="ECO:0007669"/>
    <property type="project" value="UniProtKB-KW"/>
</dbReference>
<dbReference type="AlphaFoldDB" id="A0A7X8YEF2"/>